<name>A0A2H0WRM7_9BACT</name>
<protein>
    <recommendedName>
        <fullName evidence="4">Glycosyltransferase RgtA/B/C/D-like domain-containing protein</fullName>
    </recommendedName>
</protein>
<reference evidence="3" key="1">
    <citation type="submission" date="2017-09" db="EMBL/GenBank/DDBJ databases">
        <title>Depth-based differentiation of microbial function through sediment-hosted aquifers and enrichment of novel symbionts in the deep terrestrial subsurface.</title>
        <authorList>
            <person name="Probst A.J."/>
            <person name="Ladd B."/>
            <person name="Jarett J.K."/>
            <person name="Geller-Mcgrath D.E."/>
            <person name="Sieber C.M.K."/>
            <person name="Emerson J.B."/>
            <person name="Anantharaman K."/>
            <person name="Thomas B.C."/>
            <person name="Malmstrom R."/>
            <person name="Stieglmeier M."/>
            <person name="Klingl A."/>
            <person name="Woyke T."/>
            <person name="Ryan C.M."/>
            <person name="Banfield J.F."/>
        </authorList>
    </citation>
    <scope>NUCLEOTIDE SEQUENCE [LARGE SCALE GENOMIC DNA]</scope>
</reference>
<sequence>MLVVRRKNILIVVALAAFFFIYRGAIGNYFFQDDFYFLRLSRIENPVDFLKFFSPWHQQGFPAYRPLGTQIYFFLGQLFLPQFSPYILRLVLFLFHFTNFGLIFKILKKLFPDRGWLLLVLATTYLIAPLHFLSLYYLAAFQQVLAAFFQLLGFYFYLNKRKKAVYFCFIFALLSKETAVVYPALLFLFSLFLKRKFTAREIFYRFKKEAAYWLGFLLIIIFYGLIRYLTFSQGPGNEYQLSLSLRTFFSSIRWYLVWLLGAPETIINYAGRGFAFDWSSFLKDTKILGYLFTGTFLAEVALLCLILVKLIIFDKDRKKILLFLVWFGAWFVVSLSPVSFFPYHRYSHYLDMAFLALLLVTAGIILRRSGVLPIFLVGIFVLNAYFAVNIDSKLHWAPARSKIAAEYYQFFKNENICNNSQGIYFIDTKSNSAKEVAIALSFADGPRYFCQNYQLPVFYQGVNEPSEEGKNSLFKIESKIR</sequence>
<comment type="caution">
    <text evidence="2">The sequence shown here is derived from an EMBL/GenBank/DDBJ whole genome shotgun (WGS) entry which is preliminary data.</text>
</comment>
<feature type="transmembrane region" description="Helical" evidence="1">
    <location>
        <begin position="86"/>
        <end position="104"/>
    </location>
</feature>
<feature type="transmembrane region" description="Helical" evidence="1">
    <location>
        <begin position="287"/>
        <end position="308"/>
    </location>
</feature>
<feature type="transmembrane region" description="Helical" evidence="1">
    <location>
        <begin position="9"/>
        <end position="31"/>
    </location>
</feature>
<feature type="transmembrane region" description="Helical" evidence="1">
    <location>
        <begin position="252"/>
        <end position="275"/>
    </location>
</feature>
<proteinExistence type="predicted"/>
<evidence type="ECO:0000256" key="1">
    <source>
        <dbReference type="SAM" id="Phobius"/>
    </source>
</evidence>
<dbReference type="Proteomes" id="UP000231282">
    <property type="component" value="Unassembled WGS sequence"/>
</dbReference>
<feature type="transmembrane region" description="Helical" evidence="1">
    <location>
        <begin position="116"/>
        <end position="134"/>
    </location>
</feature>
<dbReference type="AlphaFoldDB" id="A0A2H0WRM7"/>
<feature type="transmembrane region" description="Helical" evidence="1">
    <location>
        <begin position="140"/>
        <end position="158"/>
    </location>
</feature>
<organism evidence="2 3">
    <name type="scientific">Candidatus Shapirobacteria bacterium CG09_land_8_20_14_0_10_38_17</name>
    <dbReference type="NCBI Taxonomy" id="1974884"/>
    <lineage>
        <taxon>Bacteria</taxon>
        <taxon>Candidatus Shapironibacteriota</taxon>
    </lineage>
</organism>
<feature type="transmembrane region" description="Helical" evidence="1">
    <location>
        <begin position="371"/>
        <end position="388"/>
    </location>
</feature>
<evidence type="ECO:0000313" key="3">
    <source>
        <dbReference type="Proteomes" id="UP000231282"/>
    </source>
</evidence>
<keyword evidence="1" id="KW-0812">Transmembrane</keyword>
<keyword evidence="1" id="KW-0472">Membrane</keyword>
<feature type="transmembrane region" description="Helical" evidence="1">
    <location>
        <begin position="165"/>
        <end position="190"/>
    </location>
</feature>
<accession>A0A2H0WRM7</accession>
<feature type="transmembrane region" description="Helical" evidence="1">
    <location>
        <begin position="320"/>
        <end position="340"/>
    </location>
</feature>
<evidence type="ECO:0000313" key="2">
    <source>
        <dbReference type="EMBL" id="PIS15293.1"/>
    </source>
</evidence>
<feature type="transmembrane region" description="Helical" evidence="1">
    <location>
        <begin position="210"/>
        <end position="231"/>
    </location>
</feature>
<keyword evidence="1" id="KW-1133">Transmembrane helix</keyword>
<gene>
    <name evidence="2" type="ORF">COT63_00730</name>
</gene>
<evidence type="ECO:0008006" key="4">
    <source>
        <dbReference type="Google" id="ProtNLM"/>
    </source>
</evidence>
<dbReference type="EMBL" id="PEZH01000012">
    <property type="protein sequence ID" value="PIS15293.1"/>
    <property type="molecule type" value="Genomic_DNA"/>
</dbReference>